<proteinExistence type="predicted"/>
<feature type="transmembrane region" description="Helical" evidence="5">
    <location>
        <begin position="125"/>
        <end position="142"/>
    </location>
</feature>
<feature type="transmembrane region" description="Helical" evidence="5">
    <location>
        <begin position="12"/>
        <end position="33"/>
    </location>
</feature>
<evidence type="ECO:0000256" key="2">
    <source>
        <dbReference type="ARBA" id="ARBA00022692"/>
    </source>
</evidence>
<gene>
    <name evidence="6" type="primary">alx</name>
    <name evidence="6" type="ORF">AK812_SmicGene15063</name>
</gene>
<evidence type="ECO:0000256" key="5">
    <source>
        <dbReference type="SAM" id="Phobius"/>
    </source>
</evidence>
<accession>A0A1Q9E3X9</accession>
<reference evidence="6 7" key="1">
    <citation type="submission" date="2016-02" db="EMBL/GenBank/DDBJ databases">
        <title>Genome analysis of coral dinoflagellate symbionts highlights evolutionary adaptations to a symbiotic lifestyle.</title>
        <authorList>
            <person name="Aranda M."/>
            <person name="Li Y."/>
            <person name="Liew Y.J."/>
            <person name="Baumgarten S."/>
            <person name="Simakov O."/>
            <person name="Wilson M."/>
            <person name="Piel J."/>
            <person name="Ashoor H."/>
            <person name="Bougouffa S."/>
            <person name="Bajic V.B."/>
            <person name="Ryu T."/>
            <person name="Ravasi T."/>
            <person name="Bayer T."/>
            <person name="Micklem G."/>
            <person name="Kim H."/>
            <person name="Bhak J."/>
            <person name="Lajeunesse T.C."/>
            <person name="Voolstra C.R."/>
        </authorList>
    </citation>
    <scope>NUCLEOTIDE SEQUENCE [LARGE SCALE GENOMIC DNA]</scope>
    <source>
        <strain evidence="6 7">CCMP2467</strain>
    </source>
</reference>
<feature type="transmembrane region" description="Helical" evidence="5">
    <location>
        <begin position="184"/>
        <end position="205"/>
    </location>
</feature>
<organism evidence="6 7">
    <name type="scientific">Symbiodinium microadriaticum</name>
    <name type="common">Dinoflagellate</name>
    <name type="synonym">Zooxanthella microadriatica</name>
    <dbReference type="NCBI Taxonomy" id="2951"/>
    <lineage>
        <taxon>Eukaryota</taxon>
        <taxon>Sar</taxon>
        <taxon>Alveolata</taxon>
        <taxon>Dinophyceae</taxon>
        <taxon>Suessiales</taxon>
        <taxon>Symbiodiniaceae</taxon>
        <taxon>Symbiodinium</taxon>
    </lineage>
</organism>
<feature type="transmembrane region" description="Helical" evidence="5">
    <location>
        <begin position="154"/>
        <end position="172"/>
    </location>
</feature>
<dbReference type="EMBL" id="LSRX01000272">
    <property type="protein sequence ID" value="OLQ02125.1"/>
    <property type="molecule type" value="Genomic_DNA"/>
</dbReference>
<feature type="transmembrane region" description="Helical" evidence="5">
    <location>
        <begin position="310"/>
        <end position="331"/>
    </location>
</feature>
<dbReference type="PANTHER" id="PTHR30238:SF0">
    <property type="entry name" value="THYLAKOID MEMBRANE PROTEIN TERC, CHLOROPLASTIC"/>
    <property type="match status" value="1"/>
</dbReference>
<dbReference type="GO" id="GO:0016020">
    <property type="term" value="C:membrane"/>
    <property type="evidence" value="ECO:0007669"/>
    <property type="project" value="UniProtKB-SubCell"/>
</dbReference>
<dbReference type="Pfam" id="PF03741">
    <property type="entry name" value="TerC"/>
    <property type="match status" value="1"/>
</dbReference>
<evidence type="ECO:0000256" key="1">
    <source>
        <dbReference type="ARBA" id="ARBA00004141"/>
    </source>
</evidence>
<dbReference type="InterPro" id="IPR005496">
    <property type="entry name" value="Integral_membrane_TerC"/>
</dbReference>
<feature type="transmembrane region" description="Helical" evidence="5">
    <location>
        <begin position="243"/>
        <end position="260"/>
    </location>
</feature>
<keyword evidence="3 5" id="KW-1133">Transmembrane helix</keyword>
<comment type="caution">
    <text evidence="6">The sequence shown here is derived from an EMBL/GenBank/DDBJ whole genome shotgun (WGS) entry which is preliminary data.</text>
</comment>
<name>A0A1Q9E3X9_SYMMI</name>
<keyword evidence="4 5" id="KW-0472">Membrane</keyword>
<dbReference type="Proteomes" id="UP000186817">
    <property type="component" value="Unassembled WGS sequence"/>
</dbReference>
<dbReference type="AlphaFoldDB" id="A0A1Q9E3X9"/>
<evidence type="ECO:0000313" key="6">
    <source>
        <dbReference type="EMBL" id="OLQ02125.1"/>
    </source>
</evidence>
<feature type="transmembrane region" description="Helical" evidence="5">
    <location>
        <begin position="343"/>
        <end position="364"/>
    </location>
</feature>
<comment type="subcellular location">
    <subcellularLocation>
        <location evidence="1">Membrane</location>
        <topology evidence="1">Multi-pass membrane protein</topology>
    </subcellularLocation>
</comment>
<evidence type="ECO:0000256" key="4">
    <source>
        <dbReference type="ARBA" id="ARBA00023136"/>
    </source>
</evidence>
<evidence type="ECO:0000256" key="3">
    <source>
        <dbReference type="ARBA" id="ARBA00022989"/>
    </source>
</evidence>
<dbReference type="PANTHER" id="PTHR30238">
    <property type="entry name" value="MEMBRANE BOUND PREDICTED REDOX MODULATOR"/>
    <property type="match status" value="1"/>
</dbReference>
<sequence>MFAETSHGPSFAMAIPILKLIFTAALQVIAAGATGSFCPKVYSQGDALIQRATTLKVKDVPNVTDLHNDGEPRLASVVGSRPDVMQQALRFWSWFDVFGEAGETTSAKTRAAYRSHSRWTATDKAVLAGLSLVAVLFDALAIQRLSLKGLRAHLCVVTFWVCFGLGYNALVFVRHGPVAGFEWFNGYILEWLLSLDNLFVFHLIFQLYKTPSQVVHKALFLGIFGAVICRLGFFAIVRELLDFVSWLRIVFGMFLIWSGVQAAKEEEEGEAVNTTPVKALRWLLGNRLLDHYGKDAGNLIVWSDGDGNMAFTLLLPVVCCLEITDVVFALDSVSAKAAQIPDYWISVSSSILAMFALRAMFFVVQDFVAMFELMKYGLCCILVFIGIELMCSDYFVLPPQVVCAVILSVFIVSIFGSAALVNRDAAHNDKQQAGEAEWTSHFELGTEDIASLRGAGRFERDADLARSCRAAVKRGL</sequence>
<evidence type="ECO:0000313" key="7">
    <source>
        <dbReference type="Proteomes" id="UP000186817"/>
    </source>
</evidence>
<feature type="transmembrane region" description="Helical" evidence="5">
    <location>
        <begin position="217"/>
        <end position="237"/>
    </location>
</feature>
<keyword evidence="2 5" id="KW-0812">Transmembrane</keyword>
<protein>
    <submittedName>
        <fullName evidence="6">Inner membrane protein alx</fullName>
    </submittedName>
</protein>
<feature type="transmembrane region" description="Helical" evidence="5">
    <location>
        <begin position="401"/>
        <end position="421"/>
    </location>
</feature>
<keyword evidence="7" id="KW-1185">Reference proteome</keyword>
<dbReference type="OrthoDB" id="417520at2759"/>